<dbReference type="Proteomes" id="UP001190700">
    <property type="component" value="Unassembled WGS sequence"/>
</dbReference>
<name>A0AAE0FMJ9_9CHLO</name>
<feature type="region of interest" description="Disordered" evidence="1">
    <location>
        <begin position="1"/>
        <end position="134"/>
    </location>
</feature>
<protein>
    <submittedName>
        <fullName evidence="2">Uncharacterized protein</fullName>
    </submittedName>
</protein>
<organism evidence="2 3">
    <name type="scientific">Cymbomonas tetramitiformis</name>
    <dbReference type="NCBI Taxonomy" id="36881"/>
    <lineage>
        <taxon>Eukaryota</taxon>
        <taxon>Viridiplantae</taxon>
        <taxon>Chlorophyta</taxon>
        <taxon>Pyramimonadophyceae</taxon>
        <taxon>Pyramimonadales</taxon>
        <taxon>Pyramimonadaceae</taxon>
        <taxon>Cymbomonas</taxon>
    </lineage>
</organism>
<dbReference type="AlphaFoldDB" id="A0AAE0FMJ9"/>
<comment type="caution">
    <text evidence="2">The sequence shown here is derived from an EMBL/GenBank/DDBJ whole genome shotgun (WGS) entry which is preliminary data.</text>
</comment>
<keyword evidence="3" id="KW-1185">Reference proteome</keyword>
<proteinExistence type="predicted"/>
<feature type="compositionally biased region" description="Acidic residues" evidence="1">
    <location>
        <begin position="69"/>
        <end position="94"/>
    </location>
</feature>
<reference evidence="2 3" key="1">
    <citation type="journal article" date="2015" name="Genome Biol. Evol.">
        <title>Comparative Genomics of a Bacterivorous Green Alga Reveals Evolutionary Causalities and Consequences of Phago-Mixotrophic Mode of Nutrition.</title>
        <authorList>
            <person name="Burns J.A."/>
            <person name="Paasch A."/>
            <person name="Narechania A."/>
            <person name="Kim E."/>
        </authorList>
    </citation>
    <scope>NUCLEOTIDE SEQUENCE [LARGE SCALE GENOMIC DNA]</scope>
    <source>
        <strain evidence="2 3">PLY_AMNH</strain>
    </source>
</reference>
<dbReference type="EMBL" id="LGRX02016208">
    <property type="protein sequence ID" value="KAK3262422.1"/>
    <property type="molecule type" value="Genomic_DNA"/>
</dbReference>
<accession>A0AAE0FMJ9</accession>
<gene>
    <name evidence="2" type="ORF">CYMTET_28721</name>
</gene>
<feature type="compositionally biased region" description="Acidic residues" evidence="1">
    <location>
        <begin position="102"/>
        <end position="112"/>
    </location>
</feature>
<feature type="compositionally biased region" description="Basic residues" evidence="1">
    <location>
        <begin position="16"/>
        <end position="29"/>
    </location>
</feature>
<sequence length="191" mass="21426">MMARVLGNKDDNTKTKSNKTKTKARRTKLEKKARWADLMDVEDEKAEENIPKEDTMEIEVSADTQEPSELSEPDETDGEGEMAGSDLDDEDIGDEQTGTESPEIEDIEDIVPDEVRKSLRKKDKKDPSVDKHREALAKTVTQLRESYPKGDAEKLKELVALVNSHKIKIVGNLTWTRAINALATFTTPAEN</sequence>
<evidence type="ECO:0000313" key="2">
    <source>
        <dbReference type="EMBL" id="KAK3262422.1"/>
    </source>
</evidence>
<feature type="compositionally biased region" description="Basic and acidic residues" evidence="1">
    <location>
        <begin position="124"/>
        <end position="134"/>
    </location>
</feature>
<evidence type="ECO:0000256" key="1">
    <source>
        <dbReference type="SAM" id="MobiDB-lite"/>
    </source>
</evidence>
<evidence type="ECO:0000313" key="3">
    <source>
        <dbReference type="Proteomes" id="UP001190700"/>
    </source>
</evidence>